<dbReference type="RefSeq" id="WP_090648698.1">
    <property type="nucleotide sequence ID" value="NZ_CBCRYE010000002.1"/>
</dbReference>
<feature type="domain" description="Sulfotransferase" evidence="3">
    <location>
        <begin position="6"/>
        <end position="218"/>
    </location>
</feature>
<gene>
    <name evidence="4" type="ORF">SAMN02927928_2618</name>
</gene>
<protein>
    <submittedName>
        <fullName evidence="4">Sulfotransferase domain-containing protein</fullName>
    </submittedName>
</protein>
<name>A0A1G4SE76_9CAUL</name>
<evidence type="ECO:0000256" key="2">
    <source>
        <dbReference type="ARBA" id="ARBA00022679"/>
    </source>
</evidence>
<organism evidence="4 5">
    <name type="scientific">Asticcacaulis taihuensis</name>
    <dbReference type="NCBI Taxonomy" id="260084"/>
    <lineage>
        <taxon>Bacteria</taxon>
        <taxon>Pseudomonadati</taxon>
        <taxon>Pseudomonadota</taxon>
        <taxon>Alphaproteobacteria</taxon>
        <taxon>Caulobacterales</taxon>
        <taxon>Caulobacteraceae</taxon>
        <taxon>Asticcacaulis</taxon>
    </lineage>
</organism>
<dbReference type="STRING" id="260084.SAMN02927928_2618"/>
<sequence>MQTVGLYSFPRSGSNWVRNMIYALATDRKTFNTQDILEYIVDHPDNHPESGRPISTRYGDYAFFKTHHKMVCDYQGNQIDTRFFIYVYRNPLDVFVSYLNYIYINRADLQIYYDLPLVSVQEHIERGTIRHFFSMFLTVGNISPGADQAGSWWDSIRRWHDLKARYGAFIFMLKYEDAMEDPLNTFSPLAEFLNSNVSVEEALERTNYNFPKDGNFFWKMSNNYYKEYLPDELIEEYKYYYGAELKDIGYEI</sequence>
<keyword evidence="5" id="KW-1185">Reference proteome</keyword>
<reference evidence="5" key="1">
    <citation type="submission" date="2016-10" db="EMBL/GenBank/DDBJ databases">
        <authorList>
            <person name="Varghese N."/>
            <person name="Submissions S."/>
        </authorList>
    </citation>
    <scope>NUCLEOTIDE SEQUENCE [LARGE SCALE GENOMIC DNA]</scope>
    <source>
        <strain evidence="5">CGMCC 1.3431</strain>
    </source>
</reference>
<dbReference type="InterPro" id="IPR000863">
    <property type="entry name" value="Sulfotransferase_dom"/>
</dbReference>
<dbReference type="PANTHER" id="PTHR11783">
    <property type="entry name" value="SULFOTRANSFERASE SULT"/>
    <property type="match status" value="1"/>
</dbReference>
<comment type="similarity">
    <text evidence="1">Belongs to the sulfotransferase 1 family.</text>
</comment>
<evidence type="ECO:0000313" key="5">
    <source>
        <dbReference type="Proteomes" id="UP000199150"/>
    </source>
</evidence>
<keyword evidence="2 4" id="KW-0808">Transferase</keyword>
<dbReference type="Gene3D" id="3.40.50.300">
    <property type="entry name" value="P-loop containing nucleotide triphosphate hydrolases"/>
    <property type="match status" value="1"/>
</dbReference>
<dbReference type="EMBL" id="FMTS01000004">
    <property type="protein sequence ID" value="SCW67514.1"/>
    <property type="molecule type" value="Genomic_DNA"/>
</dbReference>
<dbReference type="SUPFAM" id="SSF52540">
    <property type="entry name" value="P-loop containing nucleoside triphosphate hydrolases"/>
    <property type="match status" value="1"/>
</dbReference>
<dbReference type="Pfam" id="PF00685">
    <property type="entry name" value="Sulfotransfer_1"/>
    <property type="match status" value="1"/>
</dbReference>
<proteinExistence type="inferred from homology"/>
<dbReference type="Proteomes" id="UP000199150">
    <property type="component" value="Unassembled WGS sequence"/>
</dbReference>
<accession>A0A1G4SE76</accession>
<dbReference type="InterPro" id="IPR027417">
    <property type="entry name" value="P-loop_NTPase"/>
</dbReference>
<evidence type="ECO:0000313" key="4">
    <source>
        <dbReference type="EMBL" id="SCW67514.1"/>
    </source>
</evidence>
<dbReference type="AlphaFoldDB" id="A0A1G4SE76"/>
<dbReference type="GO" id="GO:0008146">
    <property type="term" value="F:sulfotransferase activity"/>
    <property type="evidence" value="ECO:0007669"/>
    <property type="project" value="InterPro"/>
</dbReference>
<evidence type="ECO:0000256" key="1">
    <source>
        <dbReference type="ARBA" id="ARBA00005771"/>
    </source>
</evidence>
<evidence type="ECO:0000259" key="3">
    <source>
        <dbReference type="Pfam" id="PF00685"/>
    </source>
</evidence>
<dbReference type="OrthoDB" id="9804504at2"/>